<dbReference type="PANTHER" id="PTHR43415">
    <property type="entry name" value="SPERMIDINE N(1)-ACETYLTRANSFERASE"/>
    <property type="match status" value="1"/>
</dbReference>
<dbReference type="SUPFAM" id="SSF55729">
    <property type="entry name" value="Acyl-CoA N-acyltransferases (Nat)"/>
    <property type="match status" value="1"/>
</dbReference>
<feature type="domain" description="N-acetyltransferase" evidence="1">
    <location>
        <begin position="1"/>
        <end position="165"/>
    </location>
</feature>
<dbReference type="GO" id="GO:0016747">
    <property type="term" value="F:acyltransferase activity, transferring groups other than amino-acyl groups"/>
    <property type="evidence" value="ECO:0007669"/>
    <property type="project" value="InterPro"/>
</dbReference>
<dbReference type="Gene3D" id="3.40.630.30">
    <property type="match status" value="1"/>
</dbReference>
<evidence type="ECO:0000259" key="1">
    <source>
        <dbReference type="PROSITE" id="PS51186"/>
    </source>
</evidence>
<comment type="caution">
    <text evidence="2">The sequence shown here is derived from an EMBL/GenBank/DDBJ whole genome shotgun (WGS) entry which is preliminary data.</text>
</comment>
<dbReference type="EMBL" id="RKRF01000007">
    <property type="protein sequence ID" value="RPF55294.1"/>
    <property type="molecule type" value="Genomic_DNA"/>
</dbReference>
<evidence type="ECO:0000313" key="2">
    <source>
        <dbReference type="EMBL" id="RPF55294.1"/>
    </source>
</evidence>
<evidence type="ECO:0000313" key="3">
    <source>
        <dbReference type="Proteomes" id="UP000276443"/>
    </source>
</evidence>
<dbReference type="Pfam" id="PF00583">
    <property type="entry name" value="Acetyltransf_1"/>
    <property type="match status" value="1"/>
</dbReference>
<proteinExistence type="predicted"/>
<sequence length="165" mass="18892">MIAREADIIDAEQLANLIQSVDQTSQYMLWESGERNISTENQVKMIESIRDSENSTLLVAEEDHKLVGYLLVIGGNARRNKHSGYIVTGIHTDSRGKGVGTLLFMKMEEWAIKQQLQRLELTVVTYNEAGVHLYKKMGFEIEGIKRKSLFIDGKYLDEYYMSKLL</sequence>
<dbReference type="InterPro" id="IPR000182">
    <property type="entry name" value="GNAT_dom"/>
</dbReference>
<name>A0A3N5BCG2_9BACI</name>
<accession>A0A3N5BCG2</accession>
<keyword evidence="2" id="KW-0808">Transferase</keyword>
<dbReference type="PANTHER" id="PTHR43415:SF3">
    <property type="entry name" value="GNAT-FAMILY ACETYLTRANSFERASE"/>
    <property type="match status" value="1"/>
</dbReference>
<reference evidence="2 3" key="1">
    <citation type="submission" date="2018-11" db="EMBL/GenBank/DDBJ databases">
        <title>Genomic Encyclopedia of Type Strains, Phase IV (KMG-IV): sequencing the most valuable type-strain genomes for metagenomic binning, comparative biology and taxonomic classification.</title>
        <authorList>
            <person name="Goeker M."/>
        </authorList>
    </citation>
    <scope>NUCLEOTIDE SEQUENCE [LARGE SCALE GENOMIC DNA]</scope>
    <source>
        <strain evidence="2 3">DSM 18090</strain>
    </source>
</reference>
<dbReference type="AlphaFoldDB" id="A0A3N5BCG2"/>
<dbReference type="CDD" id="cd04301">
    <property type="entry name" value="NAT_SF"/>
    <property type="match status" value="1"/>
</dbReference>
<dbReference type="InterPro" id="IPR016181">
    <property type="entry name" value="Acyl_CoA_acyltransferase"/>
</dbReference>
<dbReference type="OrthoDB" id="9773249at2"/>
<dbReference type="PROSITE" id="PS51186">
    <property type="entry name" value="GNAT"/>
    <property type="match status" value="1"/>
</dbReference>
<dbReference type="RefSeq" id="WP_124218969.1">
    <property type="nucleotide sequence ID" value="NZ_RKRF01000007.1"/>
</dbReference>
<organism evidence="2 3">
    <name type="scientific">Aquisalibacillus elongatus</name>
    <dbReference type="NCBI Taxonomy" id="485577"/>
    <lineage>
        <taxon>Bacteria</taxon>
        <taxon>Bacillati</taxon>
        <taxon>Bacillota</taxon>
        <taxon>Bacilli</taxon>
        <taxon>Bacillales</taxon>
        <taxon>Bacillaceae</taxon>
        <taxon>Aquisalibacillus</taxon>
    </lineage>
</organism>
<dbReference type="Proteomes" id="UP000276443">
    <property type="component" value="Unassembled WGS sequence"/>
</dbReference>
<gene>
    <name evidence="2" type="ORF">EDC24_0165</name>
</gene>
<keyword evidence="3" id="KW-1185">Reference proteome</keyword>
<protein>
    <submittedName>
        <fullName evidence="2">RimJ/RimL family protein N-acetyltransferase</fullName>
    </submittedName>
</protein>